<dbReference type="RefSeq" id="WP_153573755.1">
    <property type="nucleotide sequence ID" value="NZ_CP045725.1"/>
</dbReference>
<sequence>MKGETSVASDAAGRLGLAAGQLVQELGWDEDVDDTLRIAIEDAVDGELVEDAVEAVDVVLLWWRDSDGDIADGLVDALTDLKNDGVIWLLTPKVGRDGHVDPADIAEAALTSGLAQTSTTTSISGDWSASKLVRPRGSRR</sequence>
<organism evidence="2 3">
    <name type="scientific">Raineyella fluvialis</name>
    <dbReference type="NCBI Taxonomy" id="2662261"/>
    <lineage>
        <taxon>Bacteria</taxon>
        <taxon>Bacillati</taxon>
        <taxon>Actinomycetota</taxon>
        <taxon>Actinomycetes</taxon>
        <taxon>Propionibacteriales</taxon>
        <taxon>Propionibacteriaceae</taxon>
        <taxon>Raineyella</taxon>
    </lineage>
</organism>
<gene>
    <name evidence="2" type="ORF">Rai3103_12780</name>
</gene>
<dbReference type="Pfam" id="PF11253">
    <property type="entry name" value="DUF3052"/>
    <property type="match status" value="1"/>
</dbReference>
<dbReference type="KEGG" id="rain:Rai3103_12780"/>
<feature type="compositionally biased region" description="Polar residues" evidence="1">
    <location>
        <begin position="115"/>
        <end position="127"/>
    </location>
</feature>
<evidence type="ECO:0000256" key="1">
    <source>
        <dbReference type="SAM" id="MobiDB-lite"/>
    </source>
</evidence>
<evidence type="ECO:0000313" key="3">
    <source>
        <dbReference type="Proteomes" id="UP000386847"/>
    </source>
</evidence>
<protein>
    <submittedName>
        <fullName evidence="2">DUF3052 family protein</fullName>
    </submittedName>
</protein>
<accession>A0A5Q2FFN4</accession>
<dbReference type="AlphaFoldDB" id="A0A5Q2FFN4"/>
<dbReference type="Proteomes" id="UP000386847">
    <property type="component" value="Chromosome"/>
</dbReference>
<reference evidence="2 3" key="1">
    <citation type="submission" date="2019-10" db="EMBL/GenBank/DDBJ databases">
        <title>Genomic analysis of Raineyella sp. CBA3103.</title>
        <authorList>
            <person name="Roh S.W."/>
        </authorList>
    </citation>
    <scope>NUCLEOTIDE SEQUENCE [LARGE SCALE GENOMIC DNA]</scope>
    <source>
        <strain evidence="2 3">CBA3103</strain>
    </source>
</reference>
<name>A0A5Q2FFN4_9ACTN</name>
<dbReference type="InterPro" id="IPR021412">
    <property type="entry name" value="DUF3052"/>
</dbReference>
<evidence type="ECO:0000313" key="2">
    <source>
        <dbReference type="EMBL" id="QGF25231.1"/>
    </source>
</evidence>
<dbReference type="EMBL" id="CP045725">
    <property type="protein sequence ID" value="QGF25231.1"/>
    <property type="molecule type" value="Genomic_DNA"/>
</dbReference>
<feature type="region of interest" description="Disordered" evidence="1">
    <location>
        <begin position="115"/>
        <end position="140"/>
    </location>
</feature>
<proteinExistence type="predicted"/>
<keyword evidence="3" id="KW-1185">Reference proteome</keyword>